<dbReference type="InterPro" id="IPR003180">
    <property type="entry name" value="MPG"/>
</dbReference>
<organism evidence="6 7">
    <name type="scientific">Candidatus Liptonbacteria bacterium RIFOXYB1_FULL_36_10</name>
    <dbReference type="NCBI Taxonomy" id="1798654"/>
    <lineage>
        <taxon>Bacteria</taxon>
        <taxon>Candidatus Liptoniibacteriota</taxon>
    </lineage>
</organism>
<sequence length="186" mass="21026">MLLKSSSFSGKDTVKIAKFLIGKILVRKIKTPAGKSKIIYALITETEAYDGFSDKASHASRGKTLRNTPMFASAGSWYIYFVYGNHFMLNLVTGPKNYPAAVLIRGIRIISKNSNSISGPGRLTTFLKINKNLNNQPANKNSGLWIEDYRVKITRKEIEKLPRVGVNYAGPIWSQKPWRFRLNSYY</sequence>
<dbReference type="PANTHER" id="PTHR10429">
    <property type="entry name" value="DNA-3-METHYLADENINE GLYCOSYLASE"/>
    <property type="match status" value="1"/>
</dbReference>
<evidence type="ECO:0000313" key="6">
    <source>
        <dbReference type="EMBL" id="OGZ02771.1"/>
    </source>
</evidence>
<dbReference type="EC" id="3.2.2.-" evidence="5"/>
<dbReference type="CDD" id="cd00540">
    <property type="entry name" value="AAG"/>
    <property type="match status" value="1"/>
</dbReference>
<evidence type="ECO:0000256" key="2">
    <source>
        <dbReference type="ARBA" id="ARBA00022763"/>
    </source>
</evidence>
<dbReference type="EMBL" id="MHLE01000020">
    <property type="protein sequence ID" value="OGZ02771.1"/>
    <property type="molecule type" value="Genomic_DNA"/>
</dbReference>
<evidence type="ECO:0000256" key="4">
    <source>
        <dbReference type="ARBA" id="ARBA00023204"/>
    </source>
</evidence>
<comment type="caution">
    <text evidence="6">The sequence shown here is derived from an EMBL/GenBank/DDBJ whole genome shotgun (WGS) entry which is preliminary data.</text>
</comment>
<dbReference type="PANTHER" id="PTHR10429:SF0">
    <property type="entry name" value="DNA-3-METHYLADENINE GLYCOSYLASE"/>
    <property type="match status" value="1"/>
</dbReference>
<keyword evidence="2 5" id="KW-0227">DNA damage</keyword>
<reference evidence="6 7" key="1">
    <citation type="journal article" date="2016" name="Nat. Commun.">
        <title>Thousands of microbial genomes shed light on interconnected biogeochemical processes in an aquifer system.</title>
        <authorList>
            <person name="Anantharaman K."/>
            <person name="Brown C.T."/>
            <person name="Hug L.A."/>
            <person name="Sharon I."/>
            <person name="Castelle C.J."/>
            <person name="Probst A.J."/>
            <person name="Thomas B.C."/>
            <person name="Singh A."/>
            <person name="Wilkins M.J."/>
            <person name="Karaoz U."/>
            <person name="Brodie E.L."/>
            <person name="Williams K.H."/>
            <person name="Hubbard S.S."/>
            <person name="Banfield J.F."/>
        </authorList>
    </citation>
    <scope>NUCLEOTIDE SEQUENCE [LARGE SCALE GENOMIC DNA]</scope>
</reference>
<evidence type="ECO:0000256" key="3">
    <source>
        <dbReference type="ARBA" id="ARBA00022801"/>
    </source>
</evidence>
<evidence type="ECO:0000256" key="1">
    <source>
        <dbReference type="ARBA" id="ARBA00009232"/>
    </source>
</evidence>
<evidence type="ECO:0000313" key="7">
    <source>
        <dbReference type="Proteomes" id="UP000178599"/>
    </source>
</evidence>
<dbReference type="Pfam" id="PF02245">
    <property type="entry name" value="Pur_DNA_glyco"/>
    <property type="match status" value="1"/>
</dbReference>
<dbReference type="GO" id="GO:0003677">
    <property type="term" value="F:DNA binding"/>
    <property type="evidence" value="ECO:0007669"/>
    <property type="project" value="InterPro"/>
</dbReference>
<proteinExistence type="inferred from homology"/>
<protein>
    <recommendedName>
        <fullName evidence="5">Putative 3-methyladenine DNA glycosylase</fullName>
        <ecNumber evidence="5">3.2.2.-</ecNumber>
    </recommendedName>
</protein>
<dbReference type="NCBIfam" id="TIGR00567">
    <property type="entry name" value="3mg"/>
    <property type="match status" value="1"/>
</dbReference>
<dbReference type="Proteomes" id="UP000178599">
    <property type="component" value="Unassembled WGS sequence"/>
</dbReference>
<accession>A0A1G2CQ63</accession>
<dbReference type="InterPro" id="IPR011034">
    <property type="entry name" value="Formyl_transferase-like_C_sf"/>
</dbReference>
<keyword evidence="3 5" id="KW-0378">Hydrolase</keyword>
<dbReference type="Gene3D" id="3.10.300.10">
    <property type="entry name" value="Methylpurine-DNA glycosylase (MPG)"/>
    <property type="match status" value="1"/>
</dbReference>
<dbReference type="GO" id="GO:0003905">
    <property type="term" value="F:alkylbase DNA N-glycosylase activity"/>
    <property type="evidence" value="ECO:0007669"/>
    <property type="project" value="InterPro"/>
</dbReference>
<evidence type="ECO:0000256" key="5">
    <source>
        <dbReference type="HAMAP-Rule" id="MF_00527"/>
    </source>
</evidence>
<dbReference type="InterPro" id="IPR036995">
    <property type="entry name" value="MPG_sf"/>
</dbReference>
<name>A0A1G2CQ63_9BACT</name>
<gene>
    <name evidence="6" type="ORF">A2390_02305</name>
</gene>
<dbReference type="SUPFAM" id="SSF50486">
    <property type="entry name" value="FMT C-terminal domain-like"/>
    <property type="match status" value="1"/>
</dbReference>
<dbReference type="GO" id="GO:0006284">
    <property type="term" value="P:base-excision repair"/>
    <property type="evidence" value="ECO:0007669"/>
    <property type="project" value="InterPro"/>
</dbReference>
<keyword evidence="4 5" id="KW-0234">DNA repair</keyword>
<dbReference type="HAMAP" id="MF_00527">
    <property type="entry name" value="3MGH"/>
    <property type="match status" value="1"/>
</dbReference>
<dbReference type="AlphaFoldDB" id="A0A1G2CQ63"/>
<comment type="similarity">
    <text evidence="1 5">Belongs to the DNA glycosylase MPG family.</text>
</comment>